<proteinExistence type="predicted"/>
<organism evidence="3 4">
    <name type="scientific">Sclerotinia nivalis</name>
    <dbReference type="NCBI Taxonomy" id="352851"/>
    <lineage>
        <taxon>Eukaryota</taxon>
        <taxon>Fungi</taxon>
        <taxon>Dikarya</taxon>
        <taxon>Ascomycota</taxon>
        <taxon>Pezizomycotina</taxon>
        <taxon>Leotiomycetes</taxon>
        <taxon>Helotiales</taxon>
        <taxon>Sclerotiniaceae</taxon>
        <taxon>Sclerotinia</taxon>
    </lineage>
</organism>
<dbReference type="AlphaFoldDB" id="A0A9X0B078"/>
<sequence length="126" mass="14430">MVFGSIFVGNATPTSIEGIRTEIQRVFGQWSIITQILAELDTPVMPNFVVDPNEQTIYLNYIFFIIEDCFIIQVIYIVIQTNKIEEFKTENVELLRTLTSKQAQLDTDDATISQKPTTPRQTQKDP</sequence>
<protein>
    <submittedName>
        <fullName evidence="3">Uncharacterized protein</fullName>
    </submittedName>
</protein>
<feature type="region of interest" description="Disordered" evidence="1">
    <location>
        <begin position="106"/>
        <end position="126"/>
    </location>
</feature>
<name>A0A9X0B078_9HELO</name>
<gene>
    <name evidence="3" type="ORF">OCU04_001064</name>
</gene>
<feature type="transmembrane region" description="Helical" evidence="2">
    <location>
        <begin position="58"/>
        <end position="79"/>
    </location>
</feature>
<reference evidence="3" key="1">
    <citation type="submission" date="2022-11" db="EMBL/GenBank/DDBJ databases">
        <title>Genome Resource of Sclerotinia nivalis Strain SnTB1, a Plant Pathogen Isolated from American Ginseng.</title>
        <authorList>
            <person name="Fan S."/>
        </authorList>
    </citation>
    <scope>NUCLEOTIDE SEQUENCE</scope>
    <source>
        <strain evidence="3">SnTB1</strain>
    </source>
</reference>
<accession>A0A9X0B078</accession>
<evidence type="ECO:0000256" key="1">
    <source>
        <dbReference type="SAM" id="MobiDB-lite"/>
    </source>
</evidence>
<comment type="caution">
    <text evidence="3">The sequence shown here is derived from an EMBL/GenBank/DDBJ whole genome shotgun (WGS) entry which is preliminary data.</text>
</comment>
<dbReference type="Proteomes" id="UP001152300">
    <property type="component" value="Unassembled WGS sequence"/>
</dbReference>
<evidence type="ECO:0000256" key="2">
    <source>
        <dbReference type="SAM" id="Phobius"/>
    </source>
</evidence>
<evidence type="ECO:0000313" key="4">
    <source>
        <dbReference type="Proteomes" id="UP001152300"/>
    </source>
</evidence>
<keyword evidence="4" id="KW-1185">Reference proteome</keyword>
<evidence type="ECO:0000313" key="3">
    <source>
        <dbReference type="EMBL" id="KAJ8070693.1"/>
    </source>
</evidence>
<dbReference type="EMBL" id="JAPEIS010000001">
    <property type="protein sequence ID" value="KAJ8070693.1"/>
    <property type="molecule type" value="Genomic_DNA"/>
</dbReference>
<keyword evidence="2" id="KW-1133">Transmembrane helix</keyword>
<keyword evidence="2" id="KW-0472">Membrane</keyword>
<keyword evidence="2" id="KW-0812">Transmembrane</keyword>
<feature type="non-terminal residue" evidence="3">
    <location>
        <position position="126"/>
    </location>
</feature>